<evidence type="ECO:0000313" key="1">
    <source>
        <dbReference type="EMBL" id="KAK7513002.1"/>
    </source>
</evidence>
<gene>
    <name evidence="1" type="ORF">IWZ03DRAFT_417168</name>
</gene>
<evidence type="ECO:0000313" key="2">
    <source>
        <dbReference type="Proteomes" id="UP001363622"/>
    </source>
</evidence>
<dbReference type="EMBL" id="JBBPHU010000010">
    <property type="protein sequence ID" value="KAK7513002.1"/>
    <property type="molecule type" value="Genomic_DNA"/>
</dbReference>
<comment type="caution">
    <text evidence="1">The sequence shown here is derived from an EMBL/GenBank/DDBJ whole genome shotgun (WGS) entry which is preliminary data.</text>
</comment>
<proteinExistence type="predicted"/>
<name>A0ABR1KE05_9PEZI</name>
<reference evidence="1 2" key="1">
    <citation type="submission" date="2024-04" db="EMBL/GenBank/DDBJ databases">
        <title>Phyllosticta paracitricarpa is synonymous to the EU quarantine fungus P. citricarpa based on phylogenomic analyses.</title>
        <authorList>
            <consortium name="Lawrence Berkeley National Laboratory"/>
            <person name="Van Ingen-Buijs V.A."/>
            <person name="Van Westerhoven A.C."/>
            <person name="Haridas S."/>
            <person name="Skiadas P."/>
            <person name="Martin F."/>
            <person name="Groenewald J.Z."/>
            <person name="Crous P.W."/>
            <person name="Seidl M.F."/>
        </authorList>
    </citation>
    <scope>NUCLEOTIDE SEQUENCE [LARGE SCALE GENOMIC DNA]</scope>
    <source>
        <strain evidence="1 2">CBS 123371</strain>
    </source>
</reference>
<keyword evidence="2" id="KW-1185">Reference proteome</keyword>
<dbReference type="PANTHER" id="PTHR38846:SF1">
    <property type="entry name" value="C3H1-TYPE DOMAIN-CONTAINING PROTEIN"/>
    <property type="match status" value="1"/>
</dbReference>
<organism evidence="1 2">
    <name type="scientific">Phyllosticta citriasiana</name>
    <dbReference type="NCBI Taxonomy" id="595635"/>
    <lineage>
        <taxon>Eukaryota</taxon>
        <taxon>Fungi</taxon>
        <taxon>Dikarya</taxon>
        <taxon>Ascomycota</taxon>
        <taxon>Pezizomycotina</taxon>
        <taxon>Dothideomycetes</taxon>
        <taxon>Dothideomycetes incertae sedis</taxon>
        <taxon>Botryosphaeriales</taxon>
        <taxon>Phyllostictaceae</taxon>
        <taxon>Phyllosticta</taxon>
    </lineage>
</organism>
<dbReference type="Proteomes" id="UP001363622">
    <property type="component" value="Unassembled WGS sequence"/>
</dbReference>
<accession>A0ABR1KE05</accession>
<sequence>MNATQVQFFGEFQNYTIDNNVSALENFKRLSGQRFWKVGAPAWNGAWQRCFGRPYDVSQYPFHAEVLRSYFDRFPKYYTNTRLTMAQEFAHLASSQGWAKNSMIWKREWREYLLKSFAQHYGADSRLEGWQKLCTEVGKVPGRSITQCKTILKSVYVNLVDLMNCRRSWNNAHGRDDPIPEDGLPGLVKFINYSTFLLYTQSKGKVFPKATAKADGFVKALLREVFHHH</sequence>
<protein>
    <submittedName>
        <fullName evidence="1">Uncharacterized protein</fullName>
    </submittedName>
</protein>
<dbReference type="PANTHER" id="PTHR38846">
    <property type="entry name" value="C3H1-TYPE DOMAIN-CONTAINING PROTEIN"/>
    <property type="match status" value="1"/>
</dbReference>